<keyword evidence="5" id="KW-0812">Transmembrane</keyword>
<dbReference type="Gene3D" id="1.10.630.10">
    <property type="entry name" value="Cytochrome P450"/>
    <property type="match status" value="1"/>
</dbReference>
<evidence type="ECO:0000259" key="6">
    <source>
        <dbReference type="Pfam" id="PF24864"/>
    </source>
</evidence>
<feature type="domain" description="DUF7730" evidence="6">
    <location>
        <begin position="575"/>
        <end position="647"/>
    </location>
</feature>
<gene>
    <name evidence="7" type="primary">lolP1-1</name>
    <name evidence="7" type="ORF">Cob_v010668</name>
</gene>
<dbReference type="PRINTS" id="PR00385">
    <property type="entry name" value="P450"/>
</dbReference>
<feature type="transmembrane region" description="Helical" evidence="5">
    <location>
        <begin position="15"/>
        <end position="35"/>
    </location>
</feature>
<dbReference type="InterPro" id="IPR050121">
    <property type="entry name" value="Cytochrome_P450_monoxygenase"/>
</dbReference>
<evidence type="ECO:0000256" key="2">
    <source>
        <dbReference type="ARBA" id="ARBA00022723"/>
    </source>
</evidence>
<evidence type="ECO:0000256" key="5">
    <source>
        <dbReference type="SAM" id="Phobius"/>
    </source>
</evidence>
<accession>A0A484FFV8</accession>
<dbReference type="InterPro" id="IPR036396">
    <property type="entry name" value="Cyt_P450_sf"/>
</dbReference>
<dbReference type="AlphaFoldDB" id="A0A484FFV8"/>
<name>A0A484FFV8_COLOR</name>
<comment type="cofactor">
    <cofactor evidence="4">
        <name>heme</name>
        <dbReference type="ChEBI" id="CHEBI:30413"/>
    </cofactor>
</comment>
<dbReference type="GO" id="GO:0020037">
    <property type="term" value="F:heme binding"/>
    <property type="evidence" value="ECO:0007669"/>
    <property type="project" value="InterPro"/>
</dbReference>
<dbReference type="InterPro" id="IPR002401">
    <property type="entry name" value="Cyt_P450_E_grp-I"/>
</dbReference>
<reference evidence="8" key="1">
    <citation type="journal article" date="2013" name="New Phytol.">
        <title>Comparative genomic and transcriptomic analyses reveal the hemibiotrophic stage shift of Colletotrichum fungi.</title>
        <authorList>
            <person name="Gan P."/>
            <person name="Ikeda K."/>
            <person name="Irieda H."/>
            <person name="Narusaka M."/>
            <person name="O'Connell R.J."/>
            <person name="Narusaka Y."/>
            <person name="Takano Y."/>
            <person name="Kubo Y."/>
            <person name="Shirasu K."/>
        </authorList>
    </citation>
    <scope>NUCLEOTIDE SEQUENCE [LARGE SCALE GENOMIC DNA]</scope>
    <source>
        <strain evidence="8">104-T / ATCC 96160 / CBS 514.97 / LARS 414 / MAFF 240422</strain>
    </source>
</reference>
<dbReference type="CDD" id="cd11060">
    <property type="entry name" value="CYP57A1-like"/>
    <property type="match status" value="1"/>
</dbReference>
<keyword evidence="3 4" id="KW-0408">Iron</keyword>
<keyword evidence="2 4" id="KW-0479">Metal-binding</keyword>
<dbReference type="SUPFAM" id="SSF48264">
    <property type="entry name" value="Cytochrome P450"/>
    <property type="match status" value="1"/>
</dbReference>
<dbReference type="GO" id="GO:0016705">
    <property type="term" value="F:oxidoreductase activity, acting on paired donors, with incorporation or reduction of molecular oxygen"/>
    <property type="evidence" value="ECO:0007669"/>
    <property type="project" value="InterPro"/>
</dbReference>
<dbReference type="OrthoDB" id="1470350at2759"/>
<dbReference type="PANTHER" id="PTHR24305:SF168">
    <property type="entry name" value="P450, PUTATIVE (EUROFUNG)-RELATED"/>
    <property type="match status" value="1"/>
</dbReference>
<evidence type="ECO:0000313" key="8">
    <source>
        <dbReference type="Proteomes" id="UP000014480"/>
    </source>
</evidence>
<dbReference type="GO" id="GO:0004497">
    <property type="term" value="F:monooxygenase activity"/>
    <property type="evidence" value="ECO:0007669"/>
    <property type="project" value="UniProtKB-KW"/>
</dbReference>
<keyword evidence="7" id="KW-0560">Oxidoreductase</keyword>
<proteinExistence type="predicted"/>
<evidence type="ECO:0000256" key="3">
    <source>
        <dbReference type="ARBA" id="ARBA00023004"/>
    </source>
</evidence>
<dbReference type="InterPro" id="IPR056632">
    <property type="entry name" value="DUF7730"/>
</dbReference>
<comment type="caution">
    <text evidence="7">The sequence shown here is derived from an EMBL/GenBank/DDBJ whole genome shotgun (WGS) entry which is preliminary data.</text>
</comment>
<dbReference type="STRING" id="1213857.A0A484FFV8"/>
<reference evidence="8" key="2">
    <citation type="journal article" date="2019" name="Mol. Plant Microbe Interact.">
        <title>Genome sequence resources for four phytopathogenic fungi from the Colletotrichum orbiculare species complex.</title>
        <authorList>
            <person name="Gan P."/>
            <person name="Tsushima A."/>
            <person name="Narusaka M."/>
            <person name="Narusaka Y."/>
            <person name="Takano Y."/>
            <person name="Kubo Y."/>
            <person name="Shirasu K."/>
        </authorList>
    </citation>
    <scope>GENOME REANNOTATION</scope>
    <source>
        <strain evidence="8">104-T / ATCC 96160 / CBS 514.97 / LARS 414 / MAFF 240422</strain>
    </source>
</reference>
<dbReference type="PRINTS" id="PR00463">
    <property type="entry name" value="EP450I"/>
</dbReference>
<keyword evidence="7" id="KW-0503">Monooxygenase</keyword>
<evidence type="ECO:0000313" key="7">
    <source>
        <dbReference type="EMBL" id="TDZ16466.1"/>
    </source>
</evidence>
<keyword evidence="1 4" id="KW-0349">Heme</keyword>
<dbReference type="PANTHER" id="PTHR24305">
    <property type="entry name" value="CYTOCHROME P450"/>
    <property type="match status" value="1"/>
</dbReference>
<evidence type="ECO:0000256" key="1">
    <source>
        <dbReference type="ARBA" id="ARBA00022617"/>
    </source>
</evidence>
<dbReference type="Pfam" id="PF24864">
    <property type="entry name" value="DUF7730"/>
    <property type="match status" value="1"/>
</dbReference>
<dbReference type="GO" id="GO:0005506">
    <property type="term" value="F:iron ion binding"/>
    <property type="evidence" value="ECO:0007669"/>
    <property type="project" value="InterPro"/>
</dbReference>
<keyword evidence="5" id="KW-0472">Membrane</keyword>
<organism evidence="7 8">
    <name type="scientific">Colletotrichum orbiculare (strain 104-T / ATCC 96160 / CBS 514.97 / LARS 414 / MAFF 240422)</name>
    <name type="common">Cucumber anthracnose fungus</name>
    <name type="synonym">Colletotrichum lagenarium</name>
    <dbReference type="NCBI Taxonomy" id="1213857"/>
    <lineage>
        <taxon>Eukaryota</taxon>
        <taxon>Fungi</taxon>
        <taxon>Dikarya</taxon>
        <taxon>Ascomycota</taxon>
        <taxon>Pezizomycotina</taxon>
        <taxon>Sordariomycetes</taxon>
        <taxon>Hypocreomycetidae</taxon>
        <taxon>Glomerellales</taxon>
        <taxon>Glomerellaceae</taxon>
        <taxon>Colletotrichum</taxon>
        <taxon>Colletotrichum orbiculare species complex</taxon>
    </lineage>
</organism>
<evidence type="ECO:0000256" key="4">
    <source>
        <dbReference type="PIRSR" id="PIRSR602401-1"/>
    </source>
</evidence>
<dbReference type="InterPro" id="IPR001128">
    <property type="entry name" value="Cyt_P450"/>
</dbReference>
<keyword evidence="8" id="KW-1185">Reference proteome</keyword>
<dbReference type="Proteomes" id="UP000014480">
    <property type="component" value="Unassembled WGS sequence"/>
</dbReference>
<keyword evidence="5" id="KW-1133">Transmembrane helix</keyword>
<feature type="binding site" description="axial binding residue" evidence="4">
    <location>
        <position position="457"/>
    </location>
    <ligand>
        <name>heme</name>
        <dbReference type="ChEBI" id="CHEBI:30413"/>
    </ligand>
    <ligandPart>
        <name>Fe</name>
        <dbReference type="ChEBI" id="CHEBI:18248"/>
    </ligandPart>
</feature>
<dbReference type="EMBL" id="AMCV02000035">
    <property type="protein sequence ID" value="TDZ16466.1"/>
    <property type="molecule type" value="Genomic_DNA"/>
</dbReference>
<sequence>MAGFLCSVSVVSHSASSGLLLKLGALAAVIALFVWEFRSWYRLRQVPGPFFASISVFWQLKKAVGGNYHEHLNDVARKYGPLVRIGPNELLCTDPDSLRKMSAVRSSYTKGDFYDSGRITPGVDNVVSMRDEDEHKAMRARMAPAYAARENEGFGFETGIDRQLANFIRLLDQHYVSTDADFRPLDLAEKTQFFALDAIGDVSFGGAFGFLAEDRDLFRYIEINESSLPVMNVVSVLPWLGRLVHKWPFRLMLPKEDDQVGFGRLMGFAKNYAEMRLQPGAKPQKDMMQAFINQGLGLDELIQMVYIHMIAGTNSAAQAMRMTLLCLINNPVAYRRLQQEMDAAIAAGAISSPITNAEALKLPYLQAVIREGLRFYPPVTGLGFKQAPEGGDMLNGYYIPAGTQIGQNFFGVGRSQWVWGRDADVFRPERWLQASEEEQKQMNAAVDTHFGHGKYACLGKPIAIMELNKVFVELLRRDILILAFGNRKVHLDLTFRQPRRPVTRDEQHSSHWGELPGIPLCFKAHPTAAFEENDRWLWVSCVCQKVPPRKPPSPDGDAELREPSDDHCPTTHVYECDQWPGERPSECFIGVMGWLLSCRQAYVEGIDVLYSTNCLCISGDLVLSDLPRLLLPERLASVTSLQLTLRLSLDIVDGRKFFDDAPFTQLLTLISSSCPRLRDFSAFADFVPSQVDVEMDVQKQVVLPLDNFSRSLPDLRDLIVKIPALEFGRFDGNVIGMVGVERRTSWPRGRAWRSLEGVNAVTYDCGEDYDGVWRRLSRPARGLGYWITCRTLSERNDDSDDDDGCTWQPYE</sequence>
<dbReference type="Pfam" id="PF00067">
    <property type="entry name" value="p450"/>
    <property type="match status" value="1"/>
</dbReference>
<protein>
    <submittedName>
        <fullName evidence="7">Cytochrome P450 monooxygenase lolP1</fullName>
    </submittedName>
</protein>